<keyword evidence="4" id="KW-1133">Transmembrane helix</keyword>
<evidence type="ECO:0000256" key="1">
    <source>
        <dbReference type="ARBA" id="ARBA00022630"/>
    </source>
</evidence>
<feature type="transmembrane region" description="Helical" evidence="4">
    <location>
        <begin position="336"/>
        <end position="359"/>
    </location>
</feature>
<dbReference type="PROSITE" id="PS51384">
    <property type="entry name" value="FAD_FR"/>
    <property type="match status" value="1"/>
</dbReference>
<dbReference type="RefSeq" id="WP_353113545.1">
    <property type="nucleotide sequence ID" value="NZ_APND01000008.1"/>
</dbReference>
<proteinExistence type="predicted"/>
<dbReference type="SUPFAM" id="SSF63380">
    <property type="entry name" value="Riboflavin synthase domain-like"/>
    <property type="match status" value="1"/>
</dbReference>
<dbReference type="SUPFAM" id="SSF52218">
    <property type="entry name" value="Flavoproteins"/>
    <property type="match status" value="1"/>
</dbReference>
<dbReference type="Pfam" id="PF00258">
    <property type="entry name" value="Flavodoxin_1"/>
    <property type="match status" value="1"/>
</dbReference>
<dbReference type="Pfam" id="PF03929">
    <property type="entry name" value="PepSY_TM"/>
    <property type="match status" value="1"/>
</dbReference>
<dbReference type="InterPro" id="IPR017927">
    <property type="entry name" value="FAD-bd_FR_type"/>
</dbReference>
<feature type="domain" description="FAD-binding FR-type" evidence="6">
    <location>
        <begin position="536"/>
        <end position="705"/>
    </location>
</feature>
<dbReference type="InterPro" id="IPR005625">
    <property type="entry name" value="PepSY-ass_TM"/>
</dbReference>
<evidence type="ECO:0000256" key="4">
    <source>
        <dbReference type="SAM" id="Phobius"/>
    </source>
</evidence>
<dbReference type="SUPFAM" id="SSF52343">
    <property type="entry name" value="Ferredoxin reductase-like, C-terminal NADP-linked domain"/>
    <property type="match status" value="1"/>
</dbReference>
<comment type="caution">
    <text evidence="7">The sequence shown here is derived from an EMBL/GenBank/DDBJ whole genome shotgun (WGS) entry which is preliminary data.</text>
</comment>
<dbReference type="PRINTS" id="PR00369">
    <property type="entry name" value="FLAVODOXIN"/>
</dbReference>
<keyword evidence="4" id="KW-0472">Membrane</keyword>
<dbReference type="InterPro" id="IPR039261">
    <property type="entry name" value="FNR_nucleotide-bd"/>
</dbReference>
<feature type="transmembrane region" description="Helical" evidence="4">
    <location>
        <begin position="190"/>
        <end position="215"/>
    </location>
</feature>
<evidence type="ECO:0000313" key="7">
    <source>
        <dbReference type="EMBL" id="MES1930891.1"/>
    </source>
</evidence>
<dbReference type="InterPro" id="IPR017938">
    <property type="entry name" value="Riboflavin_synthase-like_b-brl"/>
</dbReference>
<evidence type="ECO:0000259" key="5">
    <source>
        <dbReference type="PROSITE" id="PS50902"/>
    </source>
</evidence>
<evidence type="ECO:0000256" key="3">
    <source>
        <dbReference type="ARBA" id="ARBA00022982"/>
    </source>
</evidence>
<keyword evidence="3" id="KW-0813">Transport</keyword>
<reference evidence="7 8" key="1">
    <citation type="submission" date="2013-03" db="EMBL/GenBank/DDBJ databases">
        <title>Salinisphaera dokdonensis CL-ES53 Genome Sequencing.</title>
        <authorList>
            <person name="Li C."/>
            <person name="Lai Q."/>
            <person name="Shao Z."/>
        </authorList>
    </citation>
    <scope>NUCLEOTIDE SEQUENCE [LARGE SCALE GENOMIC DNA]</scope>
    <source>
        <strain evidence="7 8">CL-ES53</strain>
    </source>
</reference>
<keyword evidence="8" id="KW-1185">Reference proteome</keyword>
<sequence>MSLVRRMRAFSPIFQLHWFLGITAGTVLVVVGVTGGLMSFQQDILEWLNTDTTRHLQSDQPRLPPQELVARYRSANPDHSISSLYWRQDRPYPVLLGYRTPETTGRRGERTLIDPFTAEPMGLVRGQWTFGLIHQIHRWLAAGDTGKFIVGVSTITLIILSVTGLYIRWQRRPRQGWRWLWPRALGGKLAGEWHAVLGLWALLIYLLASLTGLWWSFDWYRDGARALFASGAHAPHPTLATPVSSPDLARVWAQIEPEMADAQSVAIRLPRQPDAPVEIHYVPADALHEYADDELFVHPATGAILGADRFDDKSAGDKLLASVYALHMGAFFGTPGIVIVMIASFAMPLFFVTGLLLYLRRRRMKRRVAPAPQLADNAPAGTDALLVAYASQSGLAERIASGTAVALQQGGVAVRMAALGDLTPTCLGSHRQALFVVSTHGEGDAPVAARHFDRHFCGTGEPRLEQLDYALLALGDTDYADSYCAFGRRLDRALRERGARALLTPIEVDKADETALDHWHAVLAHQFGVASVKAEPAFARWRLAERRILNPESLGGPTAWLRLVPGNGDEAAWQAGDVVEIRPRHAPQLIDNWLAANDLDPVTPVVAHETATTLGAALADRQLPDTAAPLAGNNASQAWLDDRPTLAARDYSIANVDTGNGVELVVRLARHDGGTGLASSWLVEQAPLDAPIDLRLRANPGFRANSDADAAPALFIGNGTGIAGLRGHLQARVRAGQHANWLIFGERERARDFYFQDEINAWQADGALAHLDLAFSRDADNGRYVQTALAAQAERLREWVAAGATIFVCGSHAGMAPGVTSVLVEILGAEAVEAMNDAQRIRMDVY</sequence>
<dbReference type="EMBL" id="APND01000008">
    <property type="protein sequence ID" value="MES1930891.1"/>
    <property type="molecule type" value="Genomic_DNA"/>
</dbReference>
<keyword evidence="4" id="KW-0812">Transmembrane</keyword>
<dbReference type="InterPro" id="IPR001709">
    <property type="entry name" value="Flavoprot_Pyr_Nucl_cyt_Rdtase"/>
</dbReference>
<dbReference type="CDD" id="cd06200">
    <property type="entry name" value="SiR_like1"/>
    <property type="match status" value="1"/>
</dbReference>
<dbReference type="Gene3D" id="3.40.50.80">
    <property type="entry name" value="Nucleotide-binding domain of ferredoxin-NADP reductase (FNR) module"/>
    <property type="match status" value="1"/>
</dbReference>
<dbReference type="InterPro" id="IPR001094">
    <property type="entry name" value="Flavdoxin-like"/>
</dbReference>
<feature type="domain" description="Flavodoxin-like" evidence="5">
    <location>
        <begin position="385"/>
        <end position="524"/>
    </location>
</feature>
<dbReference type="PANTHER" id="PTHR34219">
    <property type="entry name" value="IRON-REGULATED INNER MEMBRANE PROTEIN-RELATED"/>
    <property type="match status" value="1"/>
</dbReference>
<name>A0ABV2B4T6_9GAMM</name>
<keyword evidence="1" id="KW-0285">Flavoprotein</keyword>
<dbReference type="PANTHER" id="PTHR34219:SF3">
    <property type="entry name" value="BLL7967 PROTEIN"/>
    <property type="match status" value="1"/>
</dbReference>
<evidence type="ECO:0000313" key="8">
    <source>
        <dbReference type="Proteomes" id="UP001460888"/>
    </source>
</evidence>
<keyword evidence="2" id="KW-0288">FMN</keyword>
<feature type="transmembrane region" description="Helical" evidence="4">
    <location>
        <begin position="16"/>
        <end position="40"/>
    </location>
</feature>
<dbReference type="InterPro" id="IPR008254">
    <property type="entry name" value="Flavodoxin/NO_synth"/>
</dbReference>
<organism evidence="7 8">
    <name type="scientific">Salinisphaera dokdonensis CL-ES53</name>
    <dbReference type="NCBI Taxonomy" id="1304272"/>
    <lineage>
        <taxon>Bacteria</taxon>
        <taxon>Pseudomonadati</taxon>
        <taxon>Pseudomonadota</taxon>
        <taxon>Gammaproteobacteria</taxon>
        <taxon>Salinisphaerales</taxon>
        <taxon>Salinisphaeraceae</taxon>
        <taxon>Salinisphaera</taxon>
    </lineage>
</organism>
<evidence type="ECO:0000259" key="6">
    <source>
        <dbReference type="PROSITE" id="PS51384"/>
    </source>
</evidence>
<dbReference type="Gene3D" id="3.40.50.360">
    <property type="match status" value="1"/>
</dbReference>
<accession>A0ABV2B4T6</accession>
<dbReference type="PRINTS" id="PR00371">
    <property type="entry name" value="FPNCR"/>
</dbReference>
<evidence type="ECO:0000256" key="2">
    <source>
        <dbReference type="ARBA" id="ARBA00022643"/>
    </source>
</evidence>
<dbReference type="InterPro" id="IPR029039">
    <property type="entry name" value="Flavoprotein-like_sf"/>
</dbReference>
<protein>
    <submittedName>
        <fullName evidence="7">Flavodoxin/nitric oxide synthase</fullName>
    </submittedName>
</protein>
<gene>
    <name evidence="7" type="ORF">SADO_16648</name>
</gene>
<keyword evidence="3" id="KW-0249">Electron transport</keyword>
<dbReference type="PROSITE" id="PS50902">
    <property type="entry name" value="FLAVODOXIN_LIKE"/>
    <property type="match status" value="1"/>
</dbReference>
<feature type="transmembrane region" description="Helical" evidence="4">
    <location>
        <begin position="148"/>
        <end position="169"/>
    </location>
</feature>
<dbReference type="Pfam" id="PF00175">
    <property type="entry name" value="NAD_binding_1"/>
    <property type="match status" value="1"/>
</dbReference>
<dbReference type="Proteomes" id="UP001460888">
    <property type="component" value="Unassembled WGS sequence"/>
</dbReference>
<dbReference type="InterPro" id="IPR001433">
    <property type="entry name" value="OxRdtase_FAD/NAD-bd"/>
</dbReference>